<feature type="domain" description="Diphthamide synthase" evidence="1">
    <location>
        <begin position="6"/>
        <end position="204"/>
    </location>
</feature>
<dbReference type="InterPro" id="IPR014729">
    <property type="entry name" value="Rossmann-like_a/b/a_fold"/>
</dbReference>
<evidence type="ECO:0000313" key="3">
    <source>
        <dbReference type="Proteomes" id="UP000321734"/>
    </source>
</evidence>
<sequence>MTERKKAVFNWSGGKDSALALQKTLKENEFEVVSLLTTISEETLTSSIHSIPLKLLLKQADSIGIPLYTVSLSKNTKTYEEGMTEAVGHFKKQGVTHFIFGDIFLADVKSYRESKLNPLGIEVVEPLWGKTSEEIFKDFLNSGIKTKIIVTQADKLDHTFIGKEINDDFSKSLPDGIDLCGENGEYHTFSYDGDLFKTKIDFEINKTIKITYDFKMDTGEMKSYDYYQAEIMI</sequence>
<dbReference type="InterPro" id="IPR002761">
    <property type="entry name" value="Diphthami_syn_dom"/>
</dbReference>
<proteinExistence type="predicted"/>
<dbReference type="Pfam" id="PF01902">
    <property type="entry name" value="Diphthami_syn_2"/>
    <property type="match status" value="1"/>
</dbReference>
<evidence type="ECO:0000313" key="2">
    <source>
        <dbReference type="EMBL" id="TXE07824.1"/>
    </source>
</evidence>
<evidence type="ECO:0000259" key="1">
    <source>
        <dbReference type="Pfam" id="PF01902"/>
    </source>
</evidence>
<dbReference type="Gene3D" id="3.40.50.620">
    <property type="entry name" value="HUPs"/>
    <property type="match status" value="1"/>
</dbReference>
<gene>
    <name evidence="2" type="ORF">ES711_10355</name>
</gene>
<protein>
    <submittedName>
        <fullName evidence="2">Adenine nucleotide alpha hydrolase</fullName>
    </submittedName>
</protein>
<dbReference type="RefSeq" id="WP_146893221.1">
    <property type="nucleotide sequence ID" value="NZ_VORX01000004.1"/>
</dbReference>
<name>A0A5C7AIL1_9FLAO</name>
<dbReference type="EMBL" id="VORX01000004">
    <property type="protein sequence ID" value="TXE07824.1"/>
    <property type="molecule type" value="Genomic_DNA"/>
</dbReference>
<comment type="caution">
    <text evidence="2">The sequence shown here is derived from an EMBL/GenBank/DDBJ whole genome shotgun (WGS) entry which is preliminary data.</text>
</comment>
<dbReference type="OrthoDB" id="3572539at2"/>
<dbReference type="Gene3D" id="3.90.1490.10">
    <property type="entry name" value="putative n-type atp pyrophosphatase, domain 2"/>
    <property type="match status" value="1"/>
</dbReference>
<dbReference type="GO" id="GO:0016787">
    <property type="term" value="F:hydrolase activity"/>
    <property type="evidence" value="ECO:0007669"/>
    <property type="project" value="UniProtKB-KW"/>
</dbReference>
<reference evidence="2 3" key="1">
    <citation type="submission" date="2019-08" db="EMBL/GenBank/DDBJ databases">
        <title>Genome sequence of Gelidibacter salicanalis IC162T.</title>
        <authorList>
            <person name="Bowman J.P."/>
        </authorList>
    </citation>
    <scope>NUCLEOTIDE SEQUENCE [LARGE SCALE GENOMIC DNA]</scope>
    <source>
        <strain evidence="2 3">IC162</strain>
    </source>
</reference>
<organism evidence="2 3">
    <name type="scientific">Gelidibacter salicanalis</name>
    <dbReference type="NCBI Taxonomy" id="291193"/>
    <lineage>
        <taxon>Bacteria</taxon>
        <taxon>Pseudomonadati</taxon>
        <taxon>Bacteroidota</taxon>
        <taxon>Flavobacteriia</taxon>
        <taxon>Flavobacteriales</taxon>
        <taxon>Flavobacteriaceae</taxon>
        <taxon>Gelidibacter</taxon>
    </lineage>
</organism>
<dbReference type="AlphaFoldDB" id="A0A5C7AIL1"/>
<keyword evidence="3" id="KW-1185">Reference proteome</keyword>
<dbReference type="Proteomes" id="UP000321734">
    <property type="component" value="Unassembled WGS sequence"/>
</dbReference>
<dbReference type="SUPFAM" id="SSF52402">
    <property type="entry name" value="Adenine nucleotide alpha hydrolases-like"/>
    <property type="match status" value="1"/>
</dbReference>
<dbReference type="CDD" id="cd01994">
    <property type="entry name" value="AANH_PF0828-like"/>
    <property type="match status" value="1"/>
</dbReference>
<keyword evidence="2" id="KW-0378">Hydrolase</keyword>
<accession>A0A5C7AIL1</accession>